<gene>
    <name evidence="2" type="ORF">GCM10010361_46350</name>
</gene>
<evidence type="ECO:0000313" key="3">
    <source>
        <dbReference type="Proteomes" id="UP001500909"/>
    </source>
</evidence>
<dbReference type="RefSeq" id="WP_052868938.1">
    <property type="nucleotide sequence ID" value="NZ_BAAABY010000032.1"/>
</dbReference>
<dbReference type="Proteomes" id="UP001500909">
    <property type="component" value="Unassembled WGS sequence"/>
</dbReference>
<dbReference type="InterPro" id="IPR039422">
    <property type="entry name" value="MarR/SlyA-like"/>
</dbReference>
<proteinExistence type="predicted"/>
<evidence type="ECO:0000313" key="2">
    <source>
        <dbReference type="EMBL" id="GAA0476598.1"/>
    </source>
</evidence>
<dbReference type="InterPro" id="IPR036390">
    <property type="entry name" value="WH_DNA-bd_sf"/>
</dbReference>
<dbReference type="InterPro" id="IPR011991">
    <property type="entry name" value="ArsR-like_HTH"/>
</dbReference>
<evidence type="ECO:0000259" key="1">
    <source>
        <dbReference type="PROSITE" id="PS50995"/>
    </source>
</evidence>
<dbReference type="SMART" id="SM00347">
    <property type="entry name" value="HTH_MARR"/>
    <property type="match status" value="1"/>
</dbReference>
<dbReference type="Pfam" id="PF12802">
    <property type="entry name" value="MarR_2"/>
    <property type="match status" value="1"/>
</dbReference>
<dbReference type="CDD" id="cd00090">
    <property type="entry name" value="HTH_ARSR"/>
    <property type="match status" value="1"/>
</dbReference>
<dbReference type="EMBL" id="BAAABY010000032">
    <property type="protein sequence ID" value="GAA0476598.1"/>
    <property type="molecule type" value="Genomic_DNA"/>
</dbReference>
<dbReference type="PANTHER" id="PTHR33164">
    <property type="entry name" value="TRANSCRIPTIONAL REGULATOR, MARR FAMILY"/>
    <property type="match status" value="1"/>
</dbReference>
<dbReference type="InterPro" id="IPR000835">
    <property type="entry name" value="HTH_MarR-typ"/>
</dbReference>
<feature type="domain" description="HTH marR-type" evidence="1">
    <location>
        <begin position="9"/>
        <end position="149"/>
    </location>
</feature>
<comment type="caution">
    <text evidence="2">The sequence shown here is derived from an EMBL/GenBank/DDBJ whole genome shotgun (WGS) entry which is preliminary data.</text>
</comment>
<dbReference type="PROSITE" id="PS50995">
    <property type="entry name" value="HTH_MARR_2"/>
    <property type="match status" value="1"/>
</dbReference>
<organism evidence="2 3">
    <name type="scientific">Streptomyces olivaceiscleroticus</name>
    <dbReference type="NCBI Taxonomy" id="68245"/>
    <lineage>
        <taxon>Bacteria</taxon>
        <taxon>Bacillati</taxon>
        <taxon>Actinomycetota</taxon>
        <taxon>Actinomycetes</taxon>
        <taxon>Kitasatosporales</taxon>
        <taxon>Streptomycetaceae</taxon>
        <taxon>Streptomyces</taxon>
    </lineage>
</organism>
<reference evidence="3" key="1">
    <citation type="journal article" date="2019" name="Int. J. Syst. Evol. Microbiol.">
        <title>The Global Catalogue of Microorganisms (GCM) 10K type strain sequencing project: providing services to taxonomists for standard genome sequencing and annotation.</title>
        <authorList>
            <consortium name="The Broad Institute Genomics Platform"/>
            <consortium name="The Broad Institute Genome Sequencing Center for Infectious Disease"/>
            <person name="Wu L."/>
            <person name="Ma J."/>
        </authorList>
    </citation>
    <scope>NUCLEOTIDE SEQUENCE [LARGE SCALE GENOMIC DNA]</scope>
    <source>
        <strain evidence="3">JCM 4805</strain>
    </source>
</reference>
<dbReference type="Gene3D" id="1.10.10.10">
    <property type="entry name" value="Winged helix-like DNA-binding domain superfamily/Winged helix DNA-binding domain"/>
    <property type="match status" value="1"/>
</dbReference>
<accession>A0ABP3KCS5</accession>
<sequence>MHSSSTSDEQRIENAARGLLRGIGRLSQALFRLGEFGLPRTHVSLLDALEGGPRRVTGLAAYTGIAQPRVTVVLQELEERGLVQRERSAHDRRCIETSLTPAGRELLERARQRMAAALLEGLRSNVDDPERAVGDARDAVTTVLHAIEPEVS</sequence>
<dbReference type="SUPFAM" id="SSF46785">
    <property type="entry name" value="Winged helix' DNA-binding domain"/>
    <property type="match status" value="1"/>
</dbReference>
<protein>
    <recommendedName>
        <fullName evidence="1">HTH marR-type domain-containing protein</fullName>
    </recommendedName>
</protein>
<name>A0ABP3KCS5_9ACTN</name>
<dbReference type="InterPro" id="IPR036388">
    <property type="entry name" value="WH-like_DNA-bd_sf"/>
</dbReference>
<dbReference type="PANTHER" id="PTHR33164:SF99">
    <property type="entry name" value="MARR FAMILY REGULATORY PROTEIN"/>
    <property type="match status" value="1"/>
</dbReference>
<keyword evidence="3" id="KW-1185">Reference proteome</keyword>